<evidence type="ECO:0000313" key="1">
    <source>
        <dbReference type="EMBL" id="GJT81672.1"/>
    </source>
</evidence>
<sequence length="134" mass="14536">MSKAERDHLRGCLTCVFLIWTSSDLPHCFHSPNVRQFPGTTCPYDDASLVAPRFPFRGTSSDLPHCLHSPNVRQFPGTTCPYDDALLVAHRFPFRGNSGGGTLATGDGLREPPISMLSLFGACSGGWHLGFGSK</sequence>
<dbReference type="EMBL" id="BQNB010019101">
    <property type="protein sequence ID" value="GJT81672.1"/>
    <property type="molecule type" value="Genomic_DNA"/>
</dbReference>
<organism evidence="1 2">
    <name type="scientific">Tanacetum coccineum</name>
    <dbReference type="NCBI Taxonomy" id="301880"/>
    <lineage>
        <taxon>Eukaryota</taxon>
        <taxon>Viridiplantae</taxon>
        <taxon>Streptophyta</taxon>
        <taxon>Embryophyta</taxon>
        <taxon>Tracheophyta</taxon>
        <taxon>Spermatophyta</taxon>
        <taxon>Magnoliopsida</taxon>
        <taxon>eudicotyledons</taxon>
        <taxon>Gunneridae</taxon>
        <taxon>Pentapetalae</taxon>
        <taxon>asterids</taxon>
        <taxon>campanulids</taxon>
        <taxon>Asterales</taxon>
        <taxon>Asteraceae</taxon>
        <taxon>Asteroideae</taxon>
        <taxon>Anthemideae</taxon>
        <taxon>Anthemidinae</taxon>
        <taxon>Tanacetum</taxon>
    </lineage>
</organism>
<accession>A0ABQ5H329</accession>
<reference evidence="1" key="1">
    <citation type="journal article" date="2022" name="Int. J. Mol. Sci.">
        <title>Draft Genome of Tanacetum Coccineum: Genomic Comparison of Closely Related Tanacetum-Family Plants.</title>
        <authorList>
            <person name="Yamashiro T."/>
            <person name="Shiraishi A."/>
            <person name="Nakayama K."/>
            <person name="Satake H."/>
        </authorList>
    </citation>
    <scope>NUCLEOTIDE SEQUENCE</scope>
</reference>
<comment type="caution">
    <text evidence="1">The sequence shown here is derived from an EMBL/GenBank/DDBJ whole genome shotgun (WGS) entry which is preliminary data.</text>
</comment>
<dbReference type="Proteomes" id="UP001151760">
    <property type="component" value="Unassembled WGS sequence"/>
</dbReference>
<name>A0ABQ5H329_9ASTR</name>
<evidence type="ECO:0000313" key="2">
    <source>
        <dbReference type="Proteomes" id="UP001151760"/>
    </source>
</evidence>
<keyword evidence="2" id="KW-1185">Reference proteome</keyword>
<reference evidence="1" key="2">
    <citation type="submission" date="2022-01" db="EMBL/GenBank/DDBJ databases">
        <authorList>
            <person name="Yamashiro T."/>
            <person name="Shiraishi A."/>
            <person name="Satake H."/>
            <person name="Nakayama K."/>
        </authorList>
    </citation>
    <scope>NUCLEOTIDE SEQUENCE</scope>
</reference>
<evidence type="ECO:0008006" key="3">
    <source>
        <dbReference type="Google" id="ProtNLM"/>
    </source>
</evidence>
<gene>
    <name evidence="1" type="ORF">Tco_1056014</name>
</gene>
<protein>
    <recommendedName>
        <fullName evidence="3">Secreted protein</fullName>
    </recommendedName>
</protein>
<proteinExistence type="predicted"/>